<feature type="compositionally biased region" description="Basic residues" evidence="6">
    <location>
        <begin position="1"/>
        <end position="20"/>
    </location>
</feature>
<evidence type="ECO:0000256" key="3">
    <source>
        <dbReference type="ARBA" id="ARBA00022692"/>
    </source>
</evidence>
<evidence type="ECO:0000256" key="2">
    <source>
        <dbReference type="ARBA" id="ARBA00022475"/>
    </source>
</evidence>
<proteinExistence type="predicted"/>
<dbReference type="Pfam" id="PF00482">
    <property type="entry name" value="T2SSF"/>
    <property type="match status" value="1"/>
</dbReference>
<keyword evidence="2" id="KW-1003">Cell membrane</keyword>
<evidence type="ECO:0000256" key="5">
    <source>
        <dbReference type="ARBA" id="ARBA00023136"/>
    </source>
</evidence>
<dbReference type="PANTHER" id="PTHR35007">
    <property type="entry name" value="INTEGRAL MEMBRANE PROTEIN-RELATED"/>
    <property type="match status" value="1"/>
</dbReference>
<evidence type="ECO:0000259" key="8">
    <source>
        <dbReference type="Pfam" id="PF00482"/>
    </source>
</evidence>
<organism evidence="9 10">
    <name type="scientific">Lentzea indica</name>
    <dbReference type="NCBI Taxonomy" id="2604800"/>
    <lineage>
        <taxon>Bacteria</taxon>
        <taxon>Bacillati</taxon>
        <taxon>Actinomycetota</taxon>
        <taxon>Actinomycetes</taxon>
        <taxon>Pseudonocardiales</taxon>
        <taxon>Pseudonocardiaceae</taxon>
        <taxon>Lentzea</taxon>
    </lineage>
</organism>
<keyword evidence="5 7" id="KW-0472">Membrane</keyword>
<comment type="subcellular location">
    <subcellularLocation>
        <location evidence="1">Cell membrane</location>
        <topology evidence="1">Multi-pass membrane protein</topology>
    </subcellularLocation>
</comment>
<name>A0ABX1FYI3_9PSEU</name>
<keyword evidence="10" id="KW-1185">Reference proteome</keyword>
<dbReference type="EMBL" id="VSRL01000565">
    <property type="protein sequence ID" value="NKE64131.1"/>
    <property type="molecule type" value="Genomic_DNA"/>
</dbReference>
<keyword evidence="3 7" id="KW-0812">Transmembrane</keyword>
<evidence type="ECO:0000313" key="10">
    <source>
        <dbReference type="Proteomes" id="UP001515943"/>
    </source>
</evidence>
<evidence type="ECO:0000313" key="9">
    <source>
        <dbReference type="EMBL" id="NKE64131.1"/>
    </source>
</evidence>
<dbReference type="InterPro" id="IPR018076">
    <property type="entry name" value="T2SS_GspF_dom"/>
</dbReference>
<gene>
    <name evidence="9" type="ORF">FXN61_48615</name>
</gene>
<feature type="transmembrane region" description="Helical" evidence="7">
    <location>
        <begin position="169"/>
        <end position="186"/>
    </location>
</feature>
<accession>A0ABX1FYI3</accession>
<evidence type="ECO:0000256" key="6">
    <source>
        <dbReference type="SAM" id="MobiDB-lite"/>
    </source>
</evidence>
<dbReference type="Gene3D" id="1.20.81.30">
    <property type="entry name" value="Type II secretion system (T2SS), domain F"/>
    <property type="match status" value="1"/>
</dbReference>
<feature type="region of interest" description="Disordered" evidence="6">
    <location>
        <begin position="1"/>
        <end position="28"/>
    </location>
</feature>
<evidence type="ECO:0000256" key="7">
    <source>
        <dbReference type="SAM" id="Phobius"/>
    </source>
</evidence>
<dbReference type="PANTHER" id="PTHR35007:SF1">
    <property type="entry name" value="PILUS ASSEMBLY PROTEIN"/>
    <property type="match status" value="1"/>
</dbReference>
<comment type="caution">
    <text evidence="9">The sequence shown here is derived from an EMBL/GenBank/DDBJ whole genome shotgun (WGS) entry which is preliminary data.</text>
</comment>
<evidence type="ECO:0000256" key="4">
    <source>
        <dbReference type="ARBA" id="ARBA00022989"/>
    </source>
</evidence>
<protein>
    <recommendedName>
        <fullName evidence="8">Type II secretion system protein GspF domain-containing protein</fullName>
    </recommendedName>
</protein>
<feature type="transmembrane region" description="Helical" evidence="7">
    <location>
        <begin position="201"/>
        <end position="220"/>
    </location>
</feature>
<dbReference type="Proteomes" id="UP001515943">
    <property type="component" value="Unassembled WGS sequence"/>
</dbReference>
<evidence type="ECO:0000256" key="1">
    <source>
        <dbReference type="ARBA" id="ARBA00004651"/>
    </source>
</evidence>
<keyword evidence="4 7" id="KW-1133">Transmembrane helix</keyword>
<reference evidence="9 10" key="1">
    <citation type="submission" date="2019-08" db="EMBL/GenBank/DDBJ databases">
        <title>Lentzea from Indian Himalayas.</title>
        <authorList>
            <person name="Mandal S."/>
            <person name="Mallick Gupta A."/>
            <person name="Maiti P.K."/>
            <person name="Sarkar J."/>
            <person name="Mandal S."/>
        </authorList>
    </citation>
    <scope>NUCLEOTIDE SEQUENCE [LARGE SCALE GENOMIC DNA]</scope>
    <source>
        <strain evidence="9 10">PSKA42</strain>
    </source>
</reference>
<sequence>MAAHAVRHRRRARCGPRGGHRRTDGVRTSRDAARVVRRTFLPEVPDRQAAHVVRRTAAGHAAAGGGRLRSGFSLSQALDSMVREGTQPIAGEIARSLARTRLGVSVEDALDKAAVRMQCQDLSWVVMAIRIQREVGGNLAELLLTTVHTMRERATVRRQVKALTAEGRLSAYVLISLPIGLGAWLFTSRREYIEPLYTRPVGWMMLGATAVCLCAGWFWMKKMIKVEV</sequence>
<feature type="domain" description="Type II secretion system protein GspF" evidence="8">
    <location>
        <begin position="68"/>
        <end position="185"/>
    </location>
</feature>
<dbReference type="InterPro" id="IPR042094">
    <property type="entry name" value="T2SS_GspF_sf"/>
</dbReference>